<dbReference type="PANTHER" id="PTHR33337:SF40">
    <property type="entry name" value="CENP-V_GFA DOMAIN-CONTAINING PROTEIN-RELATED"/>
    <property type="match status" value="1"/>
</dbReference>
<dbReference type="Gene3D" id="3.90.1590.10">
    <property type="entry name" value="glutathione-dependent formaldehyde- activating enzyme (gfa)"/>
    <property type="match status" value="1"/>
</dbReference>
<reference evidence="6 7" key="1">
    <citation type="submission" date="2021-12" db="EMBL/GenBank/DDBJ databases">
        <title>Discovery of the Pendulisporaceae a myxobacterial family with distinct sporulation behavior and unique specialized metabolism.</title>
        <authorList>
            <person name="Garcia R."/>
            <person name="Popoff A."/>
            <person name="Bader C.D."/>
            <person name="Loehr J."/>
            <person name="Walesch S."/>
            <person name="Walt C."/>
            <person name="Boldt J."/>
            <person name="Bunk B."/>
            <person name="Haeckl F.J.F.P.J."/>
            <person name="Gunesch A.P."/>
            <person name="Birkelbach J."/>
            <person name="Nuebel U."/>
            <person name="Pietschmann T."/>
            <person name="Bach T."/>
            <person name="Mueller R."/>
        </authorList>
    </citation>
    <scope>NUCLEOTIDE SEQUENCE [LARGE SCALE GENOMIC DNA]</scope>
    <source>
        <strain evidence="6 7">MSr12523</strain>
    </source>
</reference>
<evidence type="ECO:0000256" key="3">
    <source>
        <dbReference type="ARBA" id="ARBA00022833"/>
    </source>
</evidence>
<dbReference type="Proteomes" id="UP001379533">
    <property type="component" value="Chromosome"/>
</dbReference>
<evidence type="ECO:0000256" key="1">
    <source>
        <dbReference type="ARBA" id="ARBA00005495"/>
    </source>
</evidence>
<sequence length="137" mass="15311">MEHTIQCLCGAVKMKLIGEPMQCVYCHCDDCQLVHGGAYLPAAMYLTSQAQIVDGDPVRWRLKTTERATCRQCGTRMFAEPAGLGVRSITASLLPEGVFRPAFHMQCQHAVLPIQDELPHFKQYPAIFGGSDERMPW</sequence>
<dbReference type="EMBL" id="CP089982">
    <property type="protein sequence ID" value="WXA94422.1"/>
    <property type="molecule type" value="Genomic_DNA"/>
</dbReference>
<comment type="similarity">
    <text evidence="1">Belongs to the Gfa family.</text>
</comment>
<evidence type="ECO:0000313" key="7">
    <source>
        <dbReference type="Proteomes" id="UP001379533"/>
    </source>
</evidence>
<name>A0ABZ2K6V4_9BACT</name>
<protein>
    <submittedName>
        <fullName evidence="6">GFA family protein</fullName>
    </submittedName>
</protein>
<keyword evidence="3" id="KW-0862">Zinc</keyword>
<evidence type="ECO:0000256" key="4">
    <source>
        <dbReference type="ARBA" id="ARBA00023239"/>
    </source>
</evidence>
<dbReference type="InterPro" id="IPR006913">
    <property type="entry name" value="CENP-V/GFA"/>
</dbReference>
<dbReference type="InterPro" id="IPR011057">
    <property type="entry name" value="Mss4-like_sf"/>
</dbReference>
<dbReference type="PROSITE" id="PS51891">
    <property type="entry name" value="CENP_V_GFA"/>
    <property type="match status" value="1"/>
</dbReference>
<organism evidence="6 7">
    <name type="scientific">Pendulispora brunnea</name>
    <dbReference type="NCBI Taxonomy" id="2905690"/>
    <lineage>
        <taxon>Bacteria</taxon>
        <taxon>Pseudomonadati</taxon>
        <taxon>Myxococcota</taxon>
        <taxon>Myxococcia</taxon>
        <taxon>Myxococcales</taxon>
        <taxon>Sorangiineae</taxon>
        <taxon>Pendulisporaceae</taxon>
        <taxon>Pendulispora</taxon>
    </lineage>
</organism>
<accession>A0ABZ2K6V4</accession>
<dbReference type="RefSeq" id="WP_394845028.1">
    <property type="nucleotide sequence ID" value="NZ_CP089982.1"/>
</dbReference>
<keyword evidence="7" id="KW-1185">Reference proteome</keyword>
<dbReference type="Pfam" id="PF04828">
    <property type="entry name" value="GFA"/>
    <property type="match status" value="1"/>
</dbReference>
<evidence type="ECO:0000313" key="6">
    <source>
        <dbReference type="EMBL" id="WXA94422.1"/>
    </source>
</evidence>
<evidence type="ECO:0000259" key="5">
    <source>
        <dbReference type="PROSITE" id="PS51891"/>
    </source>
</evidence>
<evidence type="ECO:0000256" key="2">
    <source>
        <dbReference type="ARBA" id="ARBA00022723"/>
    </source>
</evidence>
<keyword evidence="2" id="KW-0479">Metal-binding</keyword>
<feature type="domain" description="CENP-V/GFA" evidence="5">
    <location>
        <begin position="3"/>
        <end position="137"/>
    </location>
</feature>
<proteinExistence type="inferred from homology"/>
<keyword evidence="4" id="KW-0456">Lyase</keyword>
<dbReference type="PANTHER" id="PTHR33337">
    <property type="entry name" value="GFA DOMAIN-CONTAINING PROTEIN"/>
    <property type="match status" value="1"/>
</dbReference>
<dbReference type="SUPFAM" id="SSF51316">
    <property type="entry name" value="Mss4-like"/>
    <property type="match status" value="1"/>
</dbReference>
<gene>
    <name evidence="6" type="ORF">LZC95_49250</name>
</gene>